<accession>A0ABT8JIE3</accession>
<evidence type="ECO:0000313" key="2">
    <source>
        <dbReference type="EMBL" id="MDN4604910.1"/>
    </source>
</evidence>
<keyword evidence="3" id="KW-1185">Reference proteome</keyword>
<feature type="transmembrane region" description="Helical" evidence="1">
    <location>
        <begin position="7"/>
        <end position="27"/>
    </location>
</feature>
<keyword evidence="1" id="KW-0812">Transmembrane</keyword>
<dbReference type="Proteomes" id="UP001174205">
    <property type="component" value="Unassembled WGS sequence"/>
</dbReference>
<protein>
    <submittedName>
        <fullName evidence="2">Uncharacterized protein</fullName>
    </submittedName>
</protein>
<feature type="transmembrane region" description="Helical" evidence="1">
    <location>
        <begin position="54"/>
        <end position="73"/>
    </location>
</feature>
<comment type="caution">
    <text evidence="2">The sequence shown here is derived from an EMBL/GenBank/DDBJ whole genome shotgun (WGS) entry which is preliminary data.</text>
</comment>
<proteinExistence type="predicted"/>
<reference evidence="2" key="1">
    <citation type="submission" date="2023-03" db="EMBL/GenBank/DDBJ databases">
        <title>MT1 and MT2 Draft Genomes of Novel Species.</title>
        <authorList>
            <person name="Venkateswaran K."/>
        </authorList>
    </citation>
    <scope>NUCLEOTIDE SEQUENCE</scope>
    <source>
        <strain evidence="2">F6_3S_P_1C</strain>
    </source>
</reference>
<gene>
    <name evidence="2" type="ORF">P5G61_27035</name>
</gene>
<organism evidence="2 3">
    <name type="scientific">Paenibacillus vandeheii</name>
    <dbReference type="NCBI Taxonomy" id="3035917"/>
    <lineage>
        <taxon>Bacteria</taxon>
        <taxon>Bacillati</taxon>
        <taxon>Bacillota</taxon>
        <taxon>Bacilli</taxon>
        <taxon>Bacillales</taxon>
        <taxon>Paenibacillaceae</taxon>
        <taxon>Paenibacillus</taxon>
    </lineage>
</organism>
<keyword evidence="1" id="KW-1133">Transmembrane helix</keyword>
<feature type="transmembrane region" description="Helical" evidence="1">
    <location>
        <begin position="85"/>
        <end position="109"/>
    </location>
</feature>
<sequence>MFIYHNPIWRWTINLLYPAIIFVFQSWGPILDSWAVPIVFFALFCFLWSGVKELFISTGLTWLVAIPCWWYFIELPKPSFGAENFAAHLVLIVPLFIFVVLLPQTLILTTRMRIMEYYRQNASK</sequence>
<feature type="transmembrane region" description="Helical" evidence="1">
    <location>
        <begin position="33"/>
        <end position="49"/>
    </location>
</feature>
<keyword evidence="1" id="KW-0472">Membrane</keyword>
<dbReference type="RefSeq" id="WP_301249317.1">
    <property type="nucleotide sequence ID" value="NZ_JAROCD010000016.1"/>
</dbReference>
<dbReference type="EMBL" id="JAROCD010000016">
    <property type="protein sequence ID" value="MDN4604910.1"/>
    <property type="molecule type" value="Genomic_DNA"/>
</dbReference>
<evidence type="ECO:0000313" key="3">
    <source>
        <dbReference type="Proteomes" id="UP001174205"/>
    </source>
</evidence>
<evidence type="ECO:0000256" key="1">
    <source>
        <dbReference type="SAM" id="Phobius"/>
    </source>
</evidence>
<name>A0ABT8JIE3_9BACL</name>